<evidence type="ECO:0000256" key="2">
    <source>
        <dbReference type="ARBA" id="ARBA00022692"/>
    </source>
</evidence>
<dbReference type="CDD" id="cd11304">
    <property type="entry name" value="Cadherin_repeat"/>
    <property type="match status" value="9"/>
</dbReference>
<evidence type="ECO:0000256" key="1">
    <source>
        <dbReference type="ARBA" id="ARBA00004370"/>
    </source>
</evidence>
<dbReference type="GO" id="GO:0016477">
    <property type="term" value="P:cell migration"/>
    <property type="evidence" value="ECO:0007669"/>
    <property type="project" value="TreeGrafter"/>
</dbReference>
<keyword evidence="5 9" id="KW-1133">Transmembrane helix</keyword>
<evidence type="ECO:0000259" key="11">
    <source>
        <dbReference type="PROSITE" id="PS50268"/>
    </source>
</evidence>
<dbReference type="EMBL" id="AYCK01008887">
    <property type="status" value="NOT_ANNOTATED_CDS"/>
    <property type="molecule type" value="Genomic_DNA"/>
</dbReference>
<evidence type="ECO:0000256" key="5">
    <source>
        <dbReference type="ARBA" id="ARBA00022989"/>
    </source>
</evidence>
<evidence type="ECO:0000313" key="13">
    <source>
        <dbReference type="Proteomes" id="UP000028760"/>
    </source>
</evidence>
<dbReference type="GeneTree" id="ENSGT00940000165849"/>
<organism evidence="12 13">
    <name type="scientific">Poecilia formosa</name>
    <name type="common">Amazon molly</name>
    <name type="synonym">Limia formosa</name>
    <dbReference type="NCBI Taxonomy" id="48698"/>
    <lineage>
        <taxon>Eukaryota</taxon>
        <taxon>Metazoa</taxon>
        <taxon>Chordata</taxon>
        <taxon>Craniata</taxon>
        <taxon>Vertebrata</taxon>
        <taxon>Euteleostomi</taxon>
        <taxon>Actinopterygii</taxon>
        <taxon>Neopterygii</taxon>
        <taxon>Teleostei</taxon>
        <taxon>Neoteleostei</taxon>
        <taxon>Acanthomorphata</taxon>
        <taxon>Ovalentaria</taxon>
        <taxon>Atherinomorphae</taxon>
        <taxon>Cyprinodontiformes</taxon>
        <taxon>Poeciliidae</taxon>
        <taxon>Poeciliinae</taxon>
        <taxon>Poecilia</taxon>
    </lineage>
</organism>
<dbReference type="SMART" id="SM00112">
    <property type="entry name" value="CA"/>
    <property type="match status" value="9"/>
</dbReference>
<evidence type="ECO:0000256" key="3">
    <source>
        <dbReference type="ARBA" id="ARBA00022737"/>
    </source>
</evidence>
<dbReference type="InterPro" id="IPR002126">
    <property type="entry name" value="Cadherin-like_dom"/>
</dbReference>
<evidence type="ECO:0000256" key="10">
    <source>
        <dbReference type="SAM" id="SignalP"/>
    </source>
</evidence>
<dbReference type="SUPFAM" id="SSF49313">
    <property type="entry name" value="Cadherin-like"/>
    <property type="match status" value="9"/>
</dbReference>
<evidence type="ECO:0000256" key="7">
    <source>
        <dbReference type="PROSITE-ProRule" id="PRU00043"/>
    </source>
</evidence>
<dbReference type="GO" id="GO:0005509">
    <property type="term" value="F:calcium ion binding"/>
    <property type="evidence" value="ECO:0007669"/>
    <property type="project" value="UniProtKB-UniRule"/>
</dbReference>
<dbReference type="InterPro" id="IPR020894">
    <property type="entry name" value="Cadherin_CS"/>
</dbReference>
<comment type="subcellular location">
    <subcellularLocation>
        <location evidence="1">Membrane</location>
    </subcellularLocation>
</comment>
<evidence type="ECO:0000313" key="12">
    <source>
        <dbReference type="Ensembl" id="ENSPFOP00000001606.2"/>
    </source>
</evidence>
<feature type="domain" description="Cadherin" evidence="11">
    <location>
        <begin position="237"/>
        <end position="346"/>
    </location>
</feature>
<feature type="domain" description="Cadherin" evidence="11">
    <location>
        <begin position="24"/>
        <end position="121"/>
    </location>
</feature>
<dbReference type="PANTHER" id="PTHR24027:SF411">
    <property type="entry name" value="CADHERIN DOMAIN-CONTAINING PROTEIN"/>
    <property type="match status" value="1"/>
</dbReference>
<dbReference type="PANTHER" id="PTHR24027">
    <property type="entry name" value="CADHERIN-23"/>
    <property type="match status" value="1"/>
</dbReference>
<dbReference type="Proteomes" id="UP000028760">
    <property type="component" value="Unassembled WGS sequence"/>
</dbReference>
<dbReference type="FunFam" id="2.60.40.60:FF:000020">
    <property type="entry name" value="Dachsous cadherin-related 1b"/>
    <property type="match status" value="1"/>
</dbReference>
<reference evidence="12" key="3">
    <citation type="submission" date="2025-09" db="UniProtKB">
        <authorList>
            <consortium name="Ensembl"/>
        </authorList>
    </citation>
    <scope>IDENTIFICATION</scope>
</reference>
<dbReference type="GO" id="GO:0045296">
    <property type="term" value="F:cadherin binding"/>
    <property type="evidence" value="ECO:0007669"/>
    <property type="project" value="TreeGrafter"/>
</dbReference>
<feature type="domain" description="Cadherin" evidence="11">
    <location>
        <begin position="465"/>
        <end position="569"/>
    </location>
</feature>
<keyword evidence="13" id="KW-1185">Reference proteome</keyword>
<feature type="signal peptide" evidence="10">
    <location>
        <begin position="1"/>
        <end position="19"/>
    </location>
</feature>
<dbReference type="STRING" id="48698.ENSPFOP00000001606"/>
<keyword evidence="10" id="KW-0732">Signal</keyword>
<dbReference type="OMA" id="QTVMLVQ"/>
<feature type="domain" description="Cadherin" evidence="11">
    <location>
        <begin position="570"/>
        <end position="678"/>
    </location>
</feature>
<evidence type="ECO:0000256" key="6">
    <source>
        <dbReference type="ARBA" id="ARBA00023136"/>
    </source>
</evidence>
<evidence type="ECO:0000256" key="8">
    <source>
        <dbReference type="SAM" id="MobiDB-lite"/>
    </source>
</evidence>
<feature type="transmembrane region" description="Helical" evidence="9">
    <location>
        <begin position="1152"/>
        <end position="1176"/>
    </location>
</feature>
<dbReference type="GO" id="GO:0008013">
    <property type="term" value="F:beta-catenin binding"/>
    <property type="evidence" value="ECO:0007669"/>
    <property type="project" value="TreeGrafter"/>
</dbReference>
<feature type="region of interest" description="Disordered" evidence="8">
    <location>
        <begin position="1242"/>
        <end position="1283"/>
    </location>
</feature>
<keyword evidence="2 9" id="KW-0812">Transmembrane</keyword>
<name>A0A087X753_POEFO</name>
<dbReference type="Gene3D" id="2.60.40.60">
    <property type="entry name" value="Cadherins"/>
    <property type="match status" value="9"/>
</dbReference>
<dbReference type="GO" id="GO:0009653">
    <property type="term" value="P:anatomical structure morphogenesis"/>
    <property type="evidence" value="ECO:0007669"/>
    <property type="project" value="UniProtKB-ARBA"/>
</dbReference>
<evidence type="ECO:0000256" key="4">
    <source>
        <dbReference type="ARBA" id="ARBA00022837"/>
    </source>
</evidence>
<protein>
    <recommendedName>
        <fullName evidence="11">Cadherin domain-containing protein</fullName>
    </recommendedName>
</protein>
<reference evidence="13" key="1">
    <citation type="submission" date="2013-10" db="EMBL/GenBank/DDBJ databases">
        <authorList>
            <person name="Schartl M."/>
            <person name="Warren W."/>
        </authorList>
    </citation>
    <scope>NUCLEOTIDE SEQUENCE [LARGE SCALE GENOMIC DNA]</scope>
    <source>
        <strain evidence="13">female</strain>
    </source>
</reference>
<keyword evidence="3" id="KW-0677">Repeat</keyword>
<sequence length="1320" mass="142925">MGGLTGWLLLLCLVCSSKANFSPAINQKVFHICEDVPVGSVAFTILASDQDGDTLTYGLTGSNAGFFQVNTGNGQVTVKSPLDREASVTMALGVTVSDGSNTTPETLTLILEDANDNSPVFENPNFDILVAENTAVGTSVFKFTASDRDVADAGVVRYSLVEIIPSQGSEVFEINEVSGELKLKGQLNYNTLSTFYRLQVQARDLGGACSGEKVFQSSRVFSFVTVEDVPDLDPVFVGGPYVGSVEESSPADTSVLRVTALDEDKGINDNILYSIEAASVEGLFKISENDGIISVMSGIDREVTGDKVTLTVKGTESKPNVNGQPATATATVEININDINDEEPKFYKCEGSSCVLETQFTGEVFEHSLGPISIGMTVKDLDKFVQTEITLEGEDKDVFSVEPSTAVSESTVQLLVRQPENLDFEEKQQMILQVIATDKGKPTFQATATVTITIKDTNDNSPTFPQNTYKINVTEHSPVETEVATVTADDPDTMDAGKITYSLLPESILQYFDVESNTGRVYVKNQALLDRELRSLYSATLQARDTDGKPGTTVLEITLTDINDQTPIINRQEYREFVSEGGKLEFPIEATDGDEAGTENSKIQFSIKPSTHSGSFSIDPNTGVLTNSGELDREALNPESNGRIILTVIATDMGTPALSTSVSVIITVEDINDNAPTFKAPSYSFSVKEGEKGKYYGLKPFASSPPTWQDYNISIHSFIQSGASAGFVHAEDLDQTPEFNRISFSIIDGSFGSFIVRTSAEEKGYSGNIMVDPDIELDYESAPKKFTLRVEATDLELEKAQTVVEVNVLDVNDERPEFTSVQVVSVAEDAVTDALVGTFVGQDKDTNHSLVYELESVNCKCSGELEPCSWFTLDPNGDVRVGPADPLDYEECDQAVIKAQVVDLFTEKGENNSVTPGEMVINIGDVNDNTPEFYYSNSVFVVVSESASKGTSVAGVTASDRDSGKNSVIKFDVRKVQFEDRVTNAVTDTRILFEAVTTQQQNIYVGIIQTTEGLDLKLKGKYLVTVTATDTGNLSNTTVLEIFTIDEGFRTELQFRTTVSEVEQSLDEIKRKLSAATGASVDIVSIKDQSSISRNAAQSFMLAYFIFSNGTALTSSEVEKRLSDQEHFPGLYEVGLVNIGSVPVAETKTNPLVYGLLGIVGGLIIVLVILTTSLLCTRRNFRRKLKAANAMKSTTMLNSDNQKGGAVVPGTNKYTMEGANPVLNLNISSALALDMDLNEETSDAEKSSLSSLDHNYDTIMDGNDSDDDKKGAMWDKDVDESSEYNEPLGAALAQLGQNKKSSTAKIDLGINNPMFDTTDL</sequence>
<dbReference type="Ensembl" id="ENSPFOT00000001609.2">
    <property type="protein sequence ID" value="ENSPFOP00000001606.2"/>
    <property type="gene ID" value="ENSPFOG00000001357.2"/>
</dbReference>
<feature type="domain" description="Cadherin" evidence="11">
    <location>
        <begin position="356"/>
        <end position="464"/>
    </location>
</feature>
<dbReference type="GO" id="GO:0007156">
    <property type="term" value="P:homophilic cell adhesion via plasma membrane adhesion molecules"/>
    <property type="evidence" value="ECO:0007669"/>
    <property type="project" value="InterPro"/>
</dbReference>
<feature type="chain" id="PRO_5001832410" description="Cadherin domain-containing protein" evidence="10">
    <location>
        <begin position="20"/>
        <end position="1320"/>
    </location>
</feature>
<dbReference type="InterPro" id="IPR015919">
    <property type="entry name" value="Cadherin-like_sf"/>
</dbReference>
<dbReference type="eggNOG" id="KOG3594">
    <property type="taxonomic scope" value="Eukaryota"/>
</dbReference>
<evidence type="ECO:0000256" key="9">
    <source>
        <dbReference type="SAM" id="Phobius"/>
    </source>
</evidence>
<keyword evidence="6 9" id="KW-0472">Membrane</keyword>
<feature type="domain" description="Cadherin" evidence="11">
    <location>
        <begin position="818"/>
        <end position="933"/>
    </location>
</feature>
<reference evidence="12" key="2">
    <citation type="submission" date="2025-08" db="UniProtKB">
        <authorList>
            <consortium name="Ensembl"/>
        </authorList>
    </citation>
    <scope>IDENTIFICATION</scope>
</reference>
<dbReference type="PROSITE" id="PS00232">
    <property type="entry name" value="CADHERIN_1"/>
    <property type="match status" value="4"/>
</dbReference>
<feature type="domain" description="Cadherin" evidence="11">
    <location>
        <begin position="707"/>
        <end position="818"/>
    </location>
</feature>
<feature type="compositionally biased region" description="Basic and acidic residues" evidence="8">
    <location>
        <begin position="1267"/>
        <end position="1276"/>
    </location>
</feature>
<feature type="domain" description="Cadherin" evidence="11">
    <location>
        <begin position="935"/>
        <end position="1055"/>
    </location>
</feature>
<dbReference type="GO" id="GO:0016342">
    <property type="term" value="C:catenin complex"/>
    <property type="evidence" value="ECO:0007669"/>
    <property type="project" value="TreeGrafter"/>
</dbReference>
<feature type="domain" description="Cadherin" evidence="11">
    <location>
        <begin position="122"/>
        <end position="236"/>
    </location>
</feature>
<dbReference type="PROSITE" id="PS50268">
    <property type="entry name" value="CADHERIN_2"/>
    <property type="match status" value="9"/>
</dbReference>
<dbReference type="PRINTS" id="PR00205">
    <property type="entry name" value="CADHERIN"/>
</dbReference>
<keyword evidence="4 7" id="KW-0106">Calcium</keyword>
<dbReference type="Pfam" id="PF00028">
    <property type="entry name" value="Cadherin"/>
    <property type="match status" value="6"/>
</dbReference>
<proteinExistence type="predicted"/>
<dbReference type="FunFam" id="2.60.40.60:FF:000168">
    <property type="entry name" value="Cadherin-related family member 2"/>
    <property type="match status" value="1"/>
</dbReference>
<dbReference type="InterPro" id="IPR039808">
    <property type="entry name" value="Cadherin"/>
</dbReference>
<accession>A0A087X753</accession>